<dbReference type="SUPFAM" id="SSF48452">
    <property type="entry name" value="TPR-like"/>
    <property type="match status" value="2"/>
</dbReference>
<feature type="domain" description="Bacterial transcriptional activator" evidence="2">
    <location>
        <begin position="94"/>
        <end position="232"/>
    </location>
</feature>
<dbReference type="InterPro" id="IPR049945">
    <property type="entry name" value="AAA_22"/>
</dbReference>
<evidence type="ECO:0000313" key="4">
    <source>
        <dbReference type="Proteomes" id="UP000502996"/>
    </source>
</evidence>
<dbReference type="PANTHER" id="PTHR47691:SF3">
    <property type="entry name" value="HTH-TYPE TRANSCRIPTIONAL REGULATOR RV0890C-RELATED"/>
    <property type="match status" value="1"/>
</dbReference>
<feature type="domain" description="AAA+ ATPase" evidence="1">
    <location>
        <begin position="265"/>
        <end position="402"/>
    </location>
</feature>
<gene>
    <name evidence="3" type="ORF">G5V58_12265</name>
</gene>
<evidence type="ECO:0000259" key="1">
    <source>
        <dbReference type="SMART" id="SM00382"/>
    </source>
</evidence>
<dbReference type="InterPro" id="IPR027417">
    <property type="entry name" value="P-loop_NTPase"/>
</dbReference>
<sequence>MPSSVELRLLDEVSWRGAALPGGRTHALLAALVTGRGPVSEERLVAEVWGLDDEPANPGKALQVVVSRTRSQTAPEVVVRTEHGYRLGLGPDAVDALALRDAVVEAREAEGRGDPVRARDLARRALAQPEPGTAADGPLAELRTDARRQRRIAAGVLGRALSVLGDHREALTLLTESGADDEASLVAVLRSTAAEHGAPQALDAYERIRADLGDRLGVDPGPALKSVHRELLASDRPVREGLRFEASSLVGREDDIRALRALVREARVVSILGPGGLGKTRLAHLMGREAEQPVVHFVELVGVASPADVVSEVGSALGVRDSLSGRRVLTPEQRQDVRARIAQLLDAAPTLLILDNCEHVVEAVADLVAFLVAACRDLRVVTTTRAPLAIAAERVFPLAQLGEDAAADLFRQRGRAARPGVALPDDVVRRVVRRLDGLPLAIELAAAKLRVMSAEDVDRRLDDRFALLRGGDRSAPDRHQTLLAVIDWSWNLLREDERRALRWLSVFHDGFTLDGAEALLAHDALDVVQTLVDQSLITVVDSGAAVRYRMLETVREFGRMQLVGAGEDQAAHDALMAWARAFAVTQAERMWSPEQVAAVRALEAEENNLADALRDALGDADAGATVDLTAALAGFWTMRGENVRVIAMVRAIDDVLEGYHPPADRIDLTVVAAATTAMNSLMAEISDAPASRALLAEYGEAATHPRARGLAAVLLAQEPGDPAATMARLRAIDVDHGFDREAAAMARLMVGHAMENSSDTEGALAELLEALDLVDESHGPWLTAMVHTLTGSLYAQLGRRAEAAEHALAAIPVLDALHAHDDSIQTRSLVAGQAIAERRFDDAEAVIAEIERFSSDGSQFGGAFATGTVRAELALARGDVAEGLRLYRQALAGLADIKIPGMGVRSGLEPWSLFGEAAATTAYALFGEGDDGRDLYESLRGKAPEVLDEHRPHMDFPVAGLVLHGLGAWGLLRGAADPADAVRLLVLAEQFSYPRYAETMDPARTEPAAEAAVPGLTARLREEYAGRRGPDLLPEARAVVARL</sequence>
<name>A0A6G6WEA5_9ACTN</name>
<accession>A0A6G6WEA5</accession>
<dbReference type="PANTHER" id="PTHR47691">
    <property type="entry name" value="REGULATOR-RELATED"/>
    <property type="match status" value="1"/>
</dbReference>
<dbReference type="Pfam" id="PF25872">
    <property type="entry name" value="HTH_77"/>
    <property type="match status" value="1"/>
</dbReference>
<dbReference type="RefSeq" id="WP_165232960.1">
    <property type="nucleotide sequence ID" value="NZ_CP049257.1"/>
</dbReference>
<dbReference type="PRINTS" id="PR00364">
    <property type="entry name" value="DISEASERSIST"/>
</dbReference>
<dbReference type="InterPro" id="IPR003593">
    <property type="entry name" value="AAA+_ATPase"/>
</dbReference>
<dbReference type="Gene3D" id="1.25.40.10">
    <property type="entry name" value="Tetratricopeptide repeat domain"/>
    <property type="match status" value="2"/>
</dbReference>
<protein>
    <submittedName>
        <fullName evidence="3">AAA family ATPase</fullName>
    </submittedName>
</protein>
<proteinExistence type="predicted"/>
<dbReference type="SUPFAM" id="SSF52540">
    <property type="entry name" value="P-loop containing nucleoside triphosphate hydrolases"/>
    <property type="match status" value="1"/>
</dbReference>
<dbReference type="GO" id="GO:0016887">
    <property type="term" value="F:ATP hydrolysis activity"/>
    <property type="evidence" value="ECO:0007669"/>
    <property type="project" value="InterPro"/>
</dbReference>
<dbReference type="InterPro" id="IPR005158">
    <property type="entry name" value="BTAD"/>
</dbReference>
<dbReference type="SMART" id="SM01043">
    <property type="entry name" value="BTAD"/>
    <property type="match status" value="1"/>
</dbReference>
<evidence type="ECO:0000259" key="2">
    <source>
        <dbReference type="SMART" id="SM01043"/>
    </source>
</evidence>
<dbReference type="InterPro" id="IPR011990">
    <property type="entry name" value="TPR-like_helical_dom_sf"/>
</dbReference>
<dbReference type="InterPro" id="IPR058852">
    <property type="entry name" value="HTH_77"/>
</dbReference>
<dbReference type="KEGG" id="nano:G5V58_12265"/>
<dbReference type="Pfam" id="PF03704">
    <property type="entry name" value="BTAD"/>
    <property type="match status" value="1"/>
</dbReference>
<organism evidence="3 4">
    <name type="scientific">Nocardioides anomalus</name>
    <dbReference type="NCBI Taxonomy" id="2712223"/>
    <lineage>
        <taxon>Bacteria</taxon>
        <taxon>Bacillati</taxon>
        <taxon>Actinomycetota</taxon>
        <taxon>Actinomycetes</taxon>
        <taxon>Propionibacteriales</taxon>
        <taxon>Nocardioidaceae</taxon>
        <taxon>Nocardioides</taxon>
    </lineage>
</organism>
<evidence type="ECO:0000313" key="3">
    <source>
        <dbReference type="EMBL" id="QIG43435.1"/>
    </source>
</evidence>
<dbReference type="AlphaFoldDB" id="A0A6G6WEA5"/>
<dbReference type="EMBL" id="CP049257">
    <property type="protein sequence ID" value="QIG43435.1"/>
    <property type="molecule type" value="Genomic_DNA"/>
</dbReference>
<dbReference type="Pfam" id="PF13401">
    <property type="entry name" value="AAA_22"/>
    <property type="match status" value="1"/>
</dbReference>
<dbReference type="SMART" id="SM00382">
    <property type="entry name" value="AAA"/>
    <property type="match status" value="1"/>
</dbReference>
<dbReference type="InterPro" id="IPR036388">
    <property type="entry name" value="WH-like_DNA-bd_sf"/>
</dbReference>
<dbReference type="Proteomes" id="UP000502996">
    <property type="component" value="Chromosome"/>
</dbReference>
<keyword evidence="4" id="KW-1185">Reference proteome</keyword>
<dbReference type="Gene3D" id="3.40.50.300">
    <property type="entry name" value="P-loop containing nucleotide triphosphate hydrolases"/>
    <property type="match status" value="1"/>
</dbReference>
<dbReference type="Gene3D" id="1.10.10.10">
    <property type="entry name" value="Winged helix-like DNA-binding domain superfamily/Winged helix DNA-binding domain"/>
    <property type="match status" value="1"/>
</dbReference>
<reference evidence="3 4" key="1">
    <citation type="submission" date="2020-02" db="EMBL/GenBank/DDBJ databases">
        <title>Full genome sequence of Nocardioides sp. R-3366.</title>
        <authorList>
            <person name="Im W.-T."/>
        </authorList>
    </citation>
    <scope>NUCLEOTIDE SEQUENCE [LARGE SCALE GENOMIC DNA]</scope>
    <source>
        <strain evidence="3 4">R-3366</strain>
    </source>
</reference>